<reference evidence="5 6" key="1">
    <citation type="journal article" date="2010" name="Stand. Genomic Sci.">
        <title>Complete genome sequence of Spirochaeta smaragdinae type strain (SEBR 4228).</title>
        <authorList>
            <person name="Mavromatis K."/>
            <person name="Yasawong M."/>
            <person name="Chertkov O."/>
            <person name="Lapidus A."/>
            <person name="Lucas S."/>
            <person name="Nolan M."/>
            <person name="Del Rio T.G."/>
            <person name="Tice H."/>
            <person name="Cheng J.F."/>
            <person name="Pitluck S."/>
            <person name="Liolios K."/>
            <person name="Ivanova N."/>
            <person name="Tapia R."/>
            <person name="Han C."/>
            <person name="Bruce D."/>
            <person name="Goodwin L."/>
            <person name="Pati A."/>
            <person name="Chen A."/>
            <person name="Palaniappan K."/>
            <person name="Land M."/>
            <person name="Hauser L."/>
            <person name="Chang Y.J."/>
            <person name="Jeffries C.D."/>
            <person name="Detter J.C."/>
            <person name="Rohde M."/>
            <person name="Brambilla E."/>
            <person name="Spring S."/>
            <person name="Goker M."/>
            <person name="Sikorski J."/>
            <person name="Woyke T."/>
            <person name="Bristow J."/>
            <person name="Eisen J.A."/>
            <person name="Markowitz V."/>
            <person name="Hugenholtz P."/>
            <person name="Klenk H.P."/>
            <person name="Kyrpides N.C."/>
        </authorList>
    </citation>
    <scope>NUCLEOTIDE SEQUENCE [LARGE SCALE GENOMIC DNA]</scope>
    <source>
        <strain evidence="6">DSM 11293 / JCM 15392 / SEBR 4228</strain>
    </source>
</reference>
<sequence>MLSGIAPRVFLPGNMAELLAIYRQNPNALLWAGGTAIGGLRKNDPQYARPKKIISLAMVSEIAKVSRTERYLEIGAAVPYNKILQVGQHVLPSALSQGLSLLRPMPLRNLATLGGNLAVRGLRLNAYPILLLLDARIELRREGRNRWITMQRLFDRAGNPILDSGELITRIRIPFEEWDLGYFRQIGTPMNDLRSSLSFCCTGKIVKATVSDLRCAFGTFSPLVIRNRELEAFLSGKKVPFTRKEREEALAMMEKTIAESPGISSFQKNRARELFDWFIHVLREPD</sequence>
<dbReference type="KEGG" id="ssm:Spirs_1328"/>
<dbReference type="GO" id="GO:0016491">
    <property type="term" value="F:oxidoreductase activity"/>
    <property type="evidence" value="ECO:0007669"/>
    <property type="project" value="UniProtKB-KW"/>
</dbReference>
<evidence type="ECO:0000259" key="4">
    <source>
        <dbReference type="PROSITE" id="PS51387"/>
    </source>
</evidence>
<dbReference type="EMBL" id="CP002116">
    <property type="protein sequence ID" value="ADK80455.1"/>
    <property type="molecule type" value="Genomic_DNA"/>
</dbReference>
<dbReference type="InterPro" id="IPR002346">
    <property type="entry name" value="Mopterin_DH_FAD-bd"/>
</dbReference>
<dbReference type="InterPro" id="IPR016169">
    <property type="entry name" value="FAD-bd_PCMH_sub2"/>
</dbReference>
<dbReference type="PANTHER" id="PTHR42659:SF2">
    <property type="entry name" value="XANTHINE DEHYDROGENASE SUBUNIT C-RELATED"/>
    <property type="match status" value="1"/>
</dbReference>
<dbReference type="Pfam" id="PF00941">
    <property type="entry name" value="FAD_binding_5"/>
    <property type="match status" value="1"/>
</dbReference>
<organism evidence="5 6">
    <name type="scientific">Sediminispirochaeta smaragdinae (strain DSM 11293 / JCM 15392 / SEBR 4228)</name>
    <name type="common">Spirochaeta smaragdinae</name>
    <dbReference type="NCBI Taxonomy" id="573413"/>
    <lineage>
        <taxon>Bacteria</taxon>
        <taxon>Pseudomonadati</taxon>
        <taxon>Spirochaetota</taxon>
        <taxon>Spirochaetia</taxon>
        <taxon>Spirochaetales</taxon>
        <taxon>Spirochaetaceae</taxon>
        <taxon>Sediminispirochaeta</taxon>
    </lineage>
</organism>
<dbReference type="Gene3D" id="3.30.465.10">
    <property type="match status" value="1"/>
</dbReference>
<dbReference type="InterPro" id="IPR016167">
    <property type="entry name" value="FAD-bd_PCMH_sub1"/>
</dbReference>
<evidence type="ECO:0000256" key="2">
    <source>
        <dbReference type="ARBA" id="ARBA00022827"/>
    </source>
</evidence>
<dbReference type="InterPro" id="IPR036683">
    <property type="entry name" value="CO_DH_flav_C_dom_sf"/>
</dbReference>
<dbReference type="InterPro" id="IPR016166">
    <property type="entry name" value="FAD-bd_PCMH"/>
</dbReference>
<dbReference type="Gene3D" id="3.30.43.10">
    <property type="entry name" value="Uridine Diphospho-n-acetylenolpyruvylglucosamine Reductase, domain 2"/>
    <property type="match status" value="1"/>
</dbReference>
<keyword evidence="2" id="KW-0274">FAD</keyword>
<dbReference type="AlphaFoldDB" id="E1R433"/>
<keyword evidence="1" id="KW-0285">Flavoprotein</keyword>
<evidence type="ECO:0000256" key="1">
    <source>
        <dbReference type="ARBA" id="ARBA00022630"/>
    </source>
</evidence>
<name>E1R433_SEDSS</name>
<dbReference type="eggNOG" id="COG1319">
    <property type="taxonomic scope" value="Bacteria"/>
</dbReference>
<gene>
    <name evidence="5" type="ordered locus">Spirs_1328</name>
</gene>
<proteinExistence type="predicted"/>
<keyword evidence="3" id="KW-0560">Oxidoreductase</keyword>
<feature type="domain" description="FAD-binding PCMH-type" evidence="4">
    <location>
        <begin position="2"/>
        <end position="178"/>
    </location>
</feature>
<dbReference type="SUPFAM" id="SSF55447">
    <property type="entry name" value="CO dehydrogenase flavoprotein C-terminal domain-like"/>
    <property type="match status" value="1"/>
</dbReference>
<dbReference type="InterPro" id="IPR036318">
    <property type="entry name" value="FAD-bd_PCMH-like_sf"/>
</dbReference>
<dbReference type="GO" id="GO:0071949">
    <property type="term" value="F:FAD binding"/>
    <property type="evidence" value="ECO:0007669"/>
    <property type="project" value="InterPro"/>
</dbReference>
<keyword evidence="6" id="KW-1185">Reference proteome</keyword>
<dbReference type="STRING" id="573413.Spirs_1328"/>
<dbReference type="InterPro" id="IPR051312">
    <property type="entry name" value="Diverse_Substr_Oxidored"/>
</dbReference>
<dbReference type="OrthoDB" id="9774454at2"/>
<dbReference type="Proteomes" id="UP000002318">
    <property type="component" value="Chromosome"/>
</dbReference>
<dbReference type="HOGENOM" id="CLU_058050_4_0_12"/>
<protein>
    <submittedName>
        <fullName evidence="5">Molybdopterin dehydrogenase FAD-binding protein</fullName>
    </submittedName>
</protein>
<dbReference type="Gene3D" id="3.30.390.50">
    <property type="entry name" value="CO dehydrogenase flavoprotein, C-terminal domain"/>
    <property type="match status" value="1"/>
</dbReference>
<accession>E1R433</accession>
<dbReference type="PANTHER" id="PTHR42659">
    <property type="entry name" value="XANTHINE DEHYDROGENASE SUBUNIT C-RELATED"/>
    <property type="match status" value="1"/>
</dbReference>
<evidence type="ECO:0000313" key="5">
    <source>
        <dbReference type="EMBL" id="ADK80455.1"/>
    </source>
</evidence>
<dbReference type="SUPFAM" id="SSF56176">
    <property type="entry name" value="FAD-binding/transporter-associated domain-like"/>
    <property type="match status" value="1"/>
</dbReference>
<dbReference type="RefSeq" id="WP_013253919.1">
    <property type="nucleotide sequence ID" value="NC_014364.1"/>
</dbReference>
<dbReference type="PROSITE" id="PS51387">
    <property type="entry name" value="FAD_PCMH"/>
    <property type="match status" value="1"/>
</dbReference>
<evidence type="ECO:0000256" key="3">
    <source>
        <dbReference type="ARBA" id="ARBA00023002"/>
    </source>
</evidence>
<evidence type="ECO:0000313" key="6">
    <source>
        <dbReference type="Proteomes" id="UP000002318"/>
    </source>
</evidence>